<comment type="similarity">
    <text evidence="1">Belongs to the DP1 family.</text>
</comment>
<accession>A0A834TBB8</accession>
<organism evidence="3 4">
    <name type="scientific">Senna tora</name>
    <dbReference type="NCBI Taxonomy" id="362788"/>
    <lineage>
        <taxon>Eukaryota</taxon>
        <taxon>Viridiplantae</taxon>
        <taxon>Streptophyta</taxon>
        <taxon>Embryophyta</taxon>
        <taxon>Tracheophyta</taxon>
        <taxon>Spermatophyta</taxon>
        <taxon>Magnoliopsida</taxon>
        <taxon>eudicotyledons</taxon>
        <taxon>Gunneridae</taxon>
        <taxon>Pentapetalae</taxon>
        <taxon>rosids</taxon>
        <taxon>fabids</taxon>
        <taxon>Fabales</taxon>
        <taxon>Fabaceae</taxon>
        <taxon>Caesalpinioideae</taxon>
        <taxon>Cassia clade</taxon>
        <taxon>Senna</taxon>
    </lineage>
</organism>
<gene>
    <name evidence="3" type="ORF">G2W53_024287</name>
</gene>
<dbReference type="PANTHER" id="PTHR12300">
    <property type="entry name" value="HVA22-LIKE PROTEINS"/>
    <property type="match status" value="1"/>
</dbReference>
<reference evidence="3" key="1">
    <citation type="submission" date="2020-09" db="EMBL/GenBank/DDBJ databases">
        <title>Genome-Enabled Discovery of Anthraquinone Biosynthesis in Senna tora.</title>
        <authorList>
            <person name="Kang S.-H."/>
            <person name="Pandey R.P."/>
            <person name="Lee C.-M."/>
            <person name="Sim J.-S."/>
            <person name="Jeong J.-T."/>
            <person name="Choi B.-S."/>
            <person name="Jung M."/>
            <person name="Ginzburg D."/>
            <person name="Zhao K."/>
            <person name="Won S.Y."/>
            <person name="Oh T.-J."/>
            <person name="Yu Y."/>
            <person name="Kim N.-H."/>
            <person name="Lee O.R."/>
            <person name="Lee T.-H."/>
            <person name="Bashyal P."/>
            <person name="Kim T.-S."/>
            <person name="Lee W.-H."/>
            <person name="Kawkins C."/>
            <person name="Kim C.-K."/>
            <person name="Kim J.S."/>
            <person name="Ahn B.O."/>
            <person name="Rhee S.Y."/>
            <person name="Sohng J.K."/>
        </authorList>
    </citation>
    <scope>NUCLEOTIDE SEQUENCE</scope>
    <source>
        <tissue evidence="3">Leaf</tissue>
    </source>
</reference>
<keyword evidence="1" id="KW-0812">Transmembrane</keyword>
<dbReference type="AlphaFoldDB" id="A0A834TBB8"/>
<dbReference type="EMBL" id="JAAIUW010000008">
    <property type="protein sequence ID" value="KAF7818832.1"/>
    <property type="molecule type" value="Genomic_DNA"/>
</dbReference>
<evidence type="ECO:0000256" key="2">
    <source>
        <dbReference type="SAM" id="MobiDB-lite"/>
    </source>
</evidence>
<evidence type="ECO:0000256" key="1">
    <source>
        <dbReference type="RuleBase" id="RU362006"/>
    </source>
</evidence>
<dbReference type="InterPro" id="IPR004345">
    <property type="entry name" value="TB2_DP1_HVA22"/>
</dbReference>
<proteinExistence type="inferred from homology"/>
<evidence type="ECO:0000313" key="4">
    <source>
        <dbReference type="Proteomes" id="UP000634136"/>
    </source>
</evidence>
<comment type="caution">
    <text evidence="1">Lacks conserved residue(s) required for the propagation of feature annotation.</text>
</comment>
<keyword evidence="1" id="KW-1133">Transmembrane helix</keyword>
<feature type="transmembrane region" description="Helical" evidence="1">
    <location>
        <begin position="43"/>
        <end position="65"/>
    </location>
</feature>
<dbReference type="Proteomes" id="UP000634136">
    <property type="component" value="Unassembled WGS sequence"/>
</dbReference>
<name>A0A834TBB8_9FABA</name>
<comment type="subcellular location">
    <subcellularLocation>
        <location evidence="1">Membrane</location>
        <topology evidence="1">Multi-pass membrane protein</topology>
    </subcellularLocation>
</comment>
<dbReference type="Pfam" id="PF03134">
    <property type="entry name" value="TB2_DP1_HVA22"/>
    <property type="match status" value="1"/>
</dbReference>
<keyword evidence="4" id="KW-1185">Reference proteome</keyword>
<sequence>MLGEFITRCLILLLGYAYPGFQCYKTVEKNKVQIEELRFWCQYWILVAFLTVLEDIADIFIAWLPMYGELKLALFIYLCGYIYDAVLRPYVTTHENDIENKLLEWRARIWDLAVFYLQNCTEFGQSAFLQTLEYFAGQSKRFHANPTTQKIDMQSEVVGSQFPPTPKRSSFFGNRKNKKSTSPSSETIYRNISETPKFDTVELRLDSRTEYLRVEEVWEPEPRTSVSPQPQHDDVNAKDKATDCIEYPVENPGYTRNEMVKEEVETSSERIRAGPKVAEEGGARWAGRGSGHGLEVSPSGLLDEAVANRDLVARSGGERGSVEAGTLTWRRRQAELLGQHDGCGYGVPAAEGWRRC</sequence>
<dbReference type="PANTHER" id="PTHR12300:SF162">
    <property type="entry name" value="HVA22-LIKE PROTEIN J"/>
    <property type="match status" value="1"/>
</dbReference>
<keyword evidence="1" id="KW-0472">Membrane</keyword>
<feature type="region of interest" description="Disordered" evidence="2">
    <location>
        <begin position="265"/>
        <end position="297"/>
    </location>
</feature>
<dbReference type="GO" id="GO:0016020">
    <property type="term" value="C:membrane"/>
    <property type="evidence" value="ECO:0007669"/>
    <property type="project" value="UniProtKB-SubCell"/>
</dbReference>
<dbReference type="OrthoDB" id="434647at2759"/>
<feature type="compositionally biased region" description="Basic and acidic residues" evidence="2">
    <location>
        <begin position="265"/>
        <end position="282"/>
    </location>
</feature>
<evidence type="ECO:0000313" key="3">
    <source>
        <dbReference type="EMBL" id="KAF7818832.1"/>
    </source>
</evidence>
<protein>
    <recommendedName>
        <fullName evidence="1">HVA22-like protein</fullName>
    </recommendedName>
</protein>
<comment type="caution">
    <text evidence="3">The sequence shown here is derived from an EMBL/GenBank/DDBJ whole genome shotgun (WGS) entry which is preliminary data.</text>
</comment>